<evidence type="ECO:0000256" key="8">
    <source>
        <dbReference type="ARBA" id="ARBA00023157"/>
    </source>
</evidence>
<gene>
    <name evidence="19" type="primary">smo</name>
</gene>
<evidence type="ECO:0000256" key="12">
    <source>
        <dbReference type="PROSITE-ProRule" id="PRU00090"/>
    </source>
</evidence>
<dbReference type="PANTHER" id="PTHR11309">
    <property type="entry name" value="FRIZZLED"/>
    <property type="match status" value="1"/>
</dbReference>
<comment type="caution">
    <text evidence="12">Lacks conserved residue(s) required for the propagation of feature annotation.</text>
</comment>
<evidence type="ECO:0000256" key="4">
    <source>
        <dbReference type="ARBA" id="ARBA00022473"/>
    </source>
</evidence>
<keyword evidence="10" id="KW-0966">Cell projection</keyword>
<keyword evidence="15" id="KW-0732">Signal</keyword>
<evidence type="ECO:0000256" key="2">
    <source>
        <dbReference type="ARBA" id="ARBA00004141"/>
    </source>
</evidence>
<keyword evidence="18" id="KW-1185">Reference proteome</keyword>
<feature type="transmembrane region" description="Helical" evidence="14">
    <location>
        <begin position="393"/>
        <end position="418"/>
    </location>
</feature>
<dbReference type="CDD" id="cd15030">
    <property type="entry name" value="7tmF_SMO_homolog"/>
    <property type="match status" value="1"/>
</dbReference>
<feature type="compositionally biased region" description="Basic residues" evidence="13">
    <location>
        <begin position="676"/>
        <end position="686"/>
    </location>
</feature>
<dbReference type="OrthoDB" id="10064659at2759"/>
<dbReference type="InterPro" id="IPR035683">
    <property type="entry name" value="SMO_7TM"/>
</dbReference>
<feature type="signal peptide" evidence="15">
    <location>
        <begin position="1"/>
        <end position="23"/>
    </location>
</feature>
<dbReference type="GO" id="GO:0004888">
    <property type="term" value="F:transmembrane signaling receptor activity"/>
    <property type="evidence" value="ECO:0007669"/>
    <property type="project" value="InterPro"/>
</dbReference>
<keyword evidence="7 14" id="KW-0472">Membrane</keyword>
<dbReference type="PROSITE" id="PS50038">
    <property type="entry name" value="FZ"/>
    <property type="match status" value="1"/>
</dbReference>
<dbReference type="PRINTS" id="PR00489">
    <property type="entry name" value="FRIZZLED"/>
</dbReference>
<keyword evidence="6 14" id="KW-1133">Transmembrane helix</keyword>
<dbReference type="SMART" id="SM00063">
    <property type="entry name" value="FRI"/>
    <property type="match status" value="1"/>
</dbReference>
<dbReference type="InterPro" id="IPR017981">
    <property type="entry name" value="GPCR_2-like_7TM"/>
</dbReference>
<evidence type="ECO:0000256" key="13">
    <source>
        <dbReference type="SAM" id="MobiDB-lite"/>
    </source>
</evidence>
<dbReference type="InterPro" id="IPR020067">
    <property type="entry name" value="Frizzled_dom"/>
</dbReference>
<evidence type="ECO:0000256" key="10">
    <source>
        <dbReference type="ARBA" id="ARBA00023273"/>
    </source>
</evidence>
<feature type="domain" description="G-protein coupled receptors family 2 profile 2" evidence="17">
    <location>
        <begin position="224"/>
        <end position="530"/>
    </location>
</feature>
<feature type="compositionally biased region" description="Polar residues" evidence="13">
    <location>
        <begin position="702"/>
        <end position="711"/>
    </location>
</feature>
<dbReference type="InterPro" id="IPR036790">
    <property type="entry name" value="Frizzled_dom_sf"/>
</dbReference>
<dbReference type="GO" id="GO:0005929">
    <property type="term" value="C:cilium"/>
    <property type="evidence" value="ECO:0007669"/>
    <property type="project" value="UniProtKB-SubCell"/>
</dbReference>
<accession>A0A9R1T8B3</accession>
<evidence type="ECO:0000313" key="18">
    <source>
        <dbReference type="Proteomes" id="UP000694866"/>
    </source>
</evidence>
<dbReference type="CTD" id="6608"/>
<dbReference type="Proteomes" id="UP000694866">
    <property type="component" value="Unplaced"/>
</dbReference>
<dbReference type="PROSITE" id="PS50261">
    <property type="entry name" value="G_PROTEIN_RECEP_F2_4"/>
    <property type="match status" value="1"/>
</dbReference>
<dbReference type="Gene3D" id="1.10.2000.10">
    <property type="entry name" value="Frizzled cysteine-rich domain"/>
    <property type="match status" value="1"/>
</dbReference>
<evidence type="ECO:0000256" key="1">
    <source>
        <dbReference type="ARBA" id="ARBA00004138"/>
    </source>
</evidence>
<comment type="similarity">
    <text evidence="3">Belongs to the G-protein coupled receptor Fz/Smo family.</text>
</comment>
<feature type="region of interest" description="Disordered" evidence="13">
    <location>
        <begin position="668"/>
        <end position="711"/>
    </location>
</feature>
<comment type="subcellular location">
    <subcellularLocation>
        <location evidence="1">Cell projection</location>
        <location evidence="1">Cilium</location>
    </subcellularLocation>
    <subcellularLocation>
        <location evidence="2">Membrane</location>
        <topology evidence="2">Multi-pass membrane protein</topology>
    </subcellularLocation>
</comment>
<evidence type="ECO:0000256" key="5">
    <source>
        <dbReference type="ARBA" id="ARBA00022692"/>
    </source>
</evidence>
<dbReference type="GO" id="GO:0030425">
    <property type="term" value="C:dendrite"/>
    <property type="evidence" value="ECO:0007669"/>
    <property type="project" value="TreeGrafter"/>
</dbReference>
<dbReference type="Pfam" id="PF01392">
    <property type="entry name" value="Fz"/>
    <property type="match status" value="1"/>
</dbReference>
<feature type="compositionally biased region" description="Polar residues" evidence="13">
    <location>
        <begin position="916"/>
        <end position="931"/>
    </location>
</feature>
<evidence type="ECO:0000256" key="6">
    <source>
        <dbReference type="ARBA" id="ARBA00022989"/>
    </source>
</evidence>
<sequence>MKFLHIKAAVYLCLLTLTPEITCELSRNFVVNDSNDNSTWKELSLGLTDSSCRRPAQCVSLEYRTCLGTSLTYEQTSLDLLPRNHSQDKINETLTQLESLKYIPKCWTVVQPLLCSVFMPKCSNNQLDLPSPDTCRKILKPCGIVMNSTIWPEFLRCDNERIFSTQCKNDVRDVKFGTPGKCLSPLVSVSSSVSGTDESFDGIDGCRVPCHDPMFLPDELAQIHSFIAWAAGICVFFNLFTMVTFFIDWRSASKYPAAIIFHINGCFLVSCIGWLVQFTPGSREVIVCRKDGTPRTGEPSGENISCAAVFIMVYYFSMAAVVWFVILTYAWHMSFRALGKIQDKIDKKNSYFHLLAWSIPFVLTVLTFAYTKIDGNSVTGICYVTHEPVARGLLVLLPLLCGSLAGGYFLSRGLITLIHLKISSQEIISKRASSKIRETIIRVGLFTIFIYVAVIITIYCHIHDFLNSEKWSRSFRDYMWCSILTKSQGTNQCTMESRPSIAKLQLHLLAHFFAGVLMSSWVWTGSTVDTWTRFLRRTFHNENEEPVKLKKHKVIAQAFAKRKTFNNAGRLSISFHHTHEDPVGMNFDLNSVASQDFSSTWAAALPKFVTRRGALVGNNTGSTSSYRRNSVDSEISISVRRFSVESRRNSLDSQISYGVQFAELKTTRKVASSSGHRSRRGKRRREFSKSRSTKSGPLFRRGSTTSQESQLGAQILSALTIGGVPNMKRRSATVGLNGETLGSKIIDGKDMGMLMPFLFGGQSNSDDDTSEEKNRDVEAGPVEKTQESESESEPDEETKMIENEGQRSKSSDKSGKSYQEGRKSRESRRSKYVIQDETILKQLIQESKEIVRREREERKPGIGDLGASITNYCPELGKLMIGDGQINAREMATQTSLPLDVLEMEELKQSIDEIISSRNCSSKGTQISPQLNKGGRRGEKGSAVSPVPAPRPSKEGKRKESKNV</sequence>
<keyword evidence="4" id="KW-0217">Developmental protein</keyword>
<feature type="domain" description="FZ" evidence="16">
    <location>
        <begin position="53"/>
        <end position="185"/>
    </location>
</feature>
<keyword evidence="9" id="KW-0675">Receptor</keyword>
<feature type="transmembrane region" description="Helical" evidence="14">
    <location>
        <begin position="226"/>
        <end position="247"/>
    </location>
</feature>
<evidence type="ECO:0000256" key="7">
    <source>
        <dbReference type="ARBA" id="ARBA00023136"/>
    </source>
</evidence>
<organism evidence="18 19">
    <name type="scientific">Fopius arisanus</name>
    <dbReference type="NCBI Taxonomy" id="64838"/>
    <lineage>
        <taxon>Eukaryota</taxon>
        <taxon>Metazoa</taxon>
        <taxon>Ecdysozoa</taxon>
        <taxon>Arthropoda</taxon>
        <taxon>Hexapoda</taxon>
        <taxon>Insecta</taxon>
        <taxon>Pterygota</taxon>
        <taxon>Neoptera</taxon>
        <taxon>Endopterygota</taxon>
        <taxon>Hymenoptera</taxon>
        <taxon>Apocrita</taxon>
        <taxon>Ichneumonoidea</taxon>
        <taxon>Braconidae</taxon>
        <taxon>Opiinae</taxon>
        <taxon>Fopius</taxon>
    </lineage>
</organism>
<dbReference type="GO" id="GO:0071679">
    <property type="term" value="P:commissural neuron axon guidance"/>
    <property type="evidence" value="ECO:0007669"/>
    <property type="project" value="TreeGrafter"/>
</dbReference>
<evidence type="ECO:0000256" key="9">
    <source>
        <dbReference type="ARBA" id="ARBA00023170"/>
    </source>
</evidence>
<dbReference type="SUPFAM" id="SSF63501">
    <property type="entry name" value="Frizzled cysteine-rich domain"/>
    <property type="match status" value="1"/>
</dbReference>
<dbReference type="GO" id="GO:0005886">
    <property type="term" value="C:plasma membrane"/>
    <property type="evidence" value="ECO:0007669"/>
    <property type="project" value="TreeGrafter"/>
</dbReference>
<dbReference type="InterPro" id="IPR015526">
    <property type="entry name" value="Frizzled/SFRP"/>
</dbReference>
<feature type="chain" id="PRO_5040154435" description="Protein smoothened" evidence="15">
    <location>
        <begin position="24"/>
        <end position="964"/>
    </location>
</feature>
<feature type="transmembrane region" description="Helical" evidence="14">
    <location>
        <begin position="307"/>
        <end position="331"/>
    </location>
</feature>
<feature type="region of interest" description="Disordered" evidence="13">
    <location>
        <begin position="757"/>
        <end position="830"/>
    </location>
</feature>
<dbReference type="GO" id="GO:0009888">
    <property type="term" value="P:tissue development"/>
    <property type="evidence" value="ECO:0007669"/>
    <property type="project" value="UniProtKB-ARBA"/>
</dbReference>
<dbReference type="PANTHER" id="PTHR11309:SF35">
    <property type="entry name" value="PROTEIN SMOOTHENED"/>
    <property type="match status" value="1"/>
</dbReference>
<feature type="compositionally biased region" description="Basic and acidic residues" evidence="13">
    <location>
        <begin position="952"/>
        <end position="964"/>
    </location>
</feature>
<dbReference type="Pfam" id="PF01534">
    <property type="entry name" value="Frizzled"/>
    <property type="match status" value="1"/>
</dbReference>
<dbReference type="GeneID" id="105267424"/>
<evidence type="ECO:0000256" key="11">
    <source>
        <dbReference type="ARBA" id="ARBA00035037"/>
    </source>
</evidence>
<keyword evidence="8" id="KW-1015">Disulfide bond</keyword>
<dbReference type="InterPro" id="IPR000539">
    <property type="entry name" value="Frizzled/Smoothened_7TM"/>
</dbReference>
<evidence type="ECO:0000256" key="14">
    <source>
        <dbReference type="SAM" id="Phobius"/>
    </source>
</evidence>
<reference evidence="19" key="1">
    <citation type="submission" date="2025-08" db="UniProtKB">
        <authorList>
            <consortium name="RefSeq"/>
        </authorList>
    </citation>
    <scope>IDENTIFICATION</scope>
    <source>
        <strain evidence="19">USDA-PBARC FA_bdor</strain>
        <tissue evidence="19">Whole organism</tissue>
    </source>
</reference>
<feature type="compositionally biased region" description="Basic and acidic residues" evidence="13">
    <location>
        <begin position="797"/>
        <end position="829"/>
    </location>
</feature>
<proteinExistence type="inferred from homology"/>
<feature type="transmembrane region" description="Helical" evidence="14">
    <location>
        <begin position="351"/>
        <end position="373"/>
    </location>
</feature>
<evidence type="ECO:0000256" key="15">
    <source>
        <dbReference type="SAM" id="SignalP"/>
    </source>
</evidence>
<dbReference type="GO" id="GO:0007417">
    <property type="term" value="P:central nervous system development"/>
    <property type="evidence" value="ECO:0007669"/>
    <property type="project" value="TreeGrafter"/>
</dbReference>
<evidence type="ECO:0000259" key="16">
    <source>
        <dbReference type="PROSITE" id="PS50038"/>
    </source>
</evidence>
<dbReference type="Gene3D" id="1.20.1070.10">
    <property type="entry name" value="Rhodopsin 7-helix transmembrane proteins"/>
    <property type="match status" value="1"/>
</dbReference>
<name>A0A9R1T8B3_9HYME</name>
<protein>
    <recommendedName>
        <fullName evidence="11">Protein smoothened</fullName>
    </recommendedName>
</protein>
<evidence type="ECO:0000259" key="17">
    <source>
        <dbReference type="PROSITE" id="PS50261"/>
    </source>
</evidence>
<dbReference type="SMART" id="SM01330">
    <property type="entry name" value="Frizzled"/>
    <property type="match status" value="1"/>
</dbReference>
<dbReference type="GO" id="GO:0007389">
    <property type="term" value="P:pattern specification process"/>
    <property type="evidence" value="ECO:0007669"/>
    <property type="project" value="TreeGrafter"/>
</dbReference>
<dbReference type="KEGG" id="fas:105267424"/>
<dbReference type="AlphaFoldDB" id="A0A9R1T8B3"/>
<evidence type="ECO:0000256" key="3">
    <source>
        <dbReference type="ARBA" id="ARBA00008077"/>
    </source>
</evidence>
<feature type="region of interest" description="Disordered" evidence="13">
    <location>
        <begin position="916"/>
        <end position="964"/>
    </location>
</feature>
<keyword evidence="5 14" id="KW-0812">Transmembrane</keyword>
<dbReference type="RefSeq" id="XP_011304569.1">
    <property type="nucleotide sequence ID" value="XM_011306267.1"/>
</dbReference>
<evidence type="ECO:0000313" key="19">
    <source>
        <dbReference type="RefSeq" id="XP_011304569.1"/>
    </source>
</evidence>
<feature type="transmembrane region" description="Helical" evidence="14">
    <location>
        <begin position="439"/>
        <end position="459"/>
    </location>
</feature>
<feature type="transmembrane region" description="Helical" evidence="14">
    <location>
        <begin position="259"/>
        <end position="276"/>
    </location>
</feature>
<dbReference type="GO" id="GO:0007224">
    <property type="term" value="P:smoothened signaling pathway"/>
    <property type="evidence" value="ECO:0007669"/>
    <property type="project" value="TreeGrafter"/>
</dbReference>
<dbReference type="GO" id="GO:0005113">
    <property type="term" value="F:patched binding"/>
    <property type="evidence" value="ECO:0007669"/>
    <property type="project" value="TreeGrafter"/>
</dbReference>